<dbReference type="Proteomes" id="UP000184514">
    <property type="component" value="Unassembled WGS sequence"/>
</dbReference>
<evidence type="ECO:0000256" key="1">
    <source>
        <dbReference type="ARBA" id="ARBA00022729"/>
    </source>
</evidence>
<feature type="signal peptide" evidence="3">
    <location>
        <begin position="1"/>
        <end position="23"/>
    </location>
</feature>
<dbReference type="PANTHER" id="PTHR35936:SF17">
    <property type="entry name" value="ARGININE-BINDING EXTRACELLULAR PROTEIN ARTP"/>
    <property type="match status" value="1"/>
</dbReference>
<evidence type="ECO:0000313" key="7">
    <source>
        <dbReference type="Proteomes" id="UP000184514"/>
    </source>
</evidence>
<feature type="transmembrane region" description="Helical" evidence="2">
    <location>
        <begin position="160"/>
        <end position="184"/>
    </location>
</feature>
<keyword evidence="1 3" id="KW-0732">Signal</keyword>
<dbReference type="EMBL" id="MLCB01000156">
    <property type="protein sequence ID" value="OJI93097.1"/>
    <property type="molecule type" value="Genomic_DNA"/>
</dbReference>
<gene>
    <name evidence="6" type="primary">glnH_2</name>
    <name evidence="6" type="ORF">PFRI_26760</name>
</gene>
<name>A0A1L9NUZ4_9RHOB</name>
<keyword evidence="2" id="KW-0472">Membrane</keyword>
<feature type="domain" description="Solute-binding protein family 3/N-terminal" evidence="4">
    <location>
        <begin position="33"/>
        <end position="317"/>
    </location>
</feature>
<dbReference type="SMART" id="SM00062">
    <property type="entry name" value="PBPb"/>
    <property type="match status" value="1"/>
</dbReference>
<dbReference type="AlphaFoldDB" id="A0A1L9NUZ4"/>
<dbReference type="Gene3D" id="3.40.190.10">
    <property type="entry name" value="Periplasmic binding protein-like II"/>
    <property type="match status" value="3"/>
</dbReference>
<evidence type="ECO:0000256" key="3">
    <source>
        <dbReference type="SAM" id="SignalP"/>
    </source>
</evidence>
<dbReference type="SUPFAM" id="SSF53850">
    <property type="entry name" value="Periplasmic binding protein-like II"/>
    <property type="match status" value="1"/>
</dbReference>
<proteinExistence type="predicted"/>
<dbReference type="InterPro" id="IPR001320">
    <property type="entry name" value="Iontro_rcpt_C"/>
</dbReference>
<dbReference type="RefSeq" id="WP_072631209.1">
    <property type="nucleotide sequence ID" value="NZ_JABBAN010000112.1"/>
</dbReference>
<evidence type="ECO:0000259" key="5">
    <source>
        <dbReference type="SMART" id="SM00079"/>
    </source>
</evidence>
<comment type="caution">
    <text evidence="6">The sequence shown here is derived from an EMBL/GenBank/DDBJ whole genome shotgun (WGS) entry which is preliminary data.</text>
</comment>
<keyword evidence="2" id="KW-0812">Transmembrane</keyword>
<protein>
    <submittedName>
        <fullName evidence="6">Glutamine-binding periplasmic protein</fullName>
    </submittedName>
</protein>
<evidence type="ECO:0000313" key="6">
    <source>
        <dbReference type="EMBL" id="OJI93097.1"/>
    </source>
</evidence>
<dbReference type="SMART" id="SM00079">
    <property type="entry name" value="PBPe"/>
    <property type="match status" value="1"/>
</dbReference>
<dbReference type="PANTHER" id="PTHR35936">
    <property type="entry name" value="MEMBRANE-BOUND LYTIC MUREIN TRANSGLYCOSYLASE F"/>
    <property type="match status" value="1"/>
</dbReference>
<keyword evidence="2" id="KW-1133">Transmembrane helix</keyword>
<evidence type="ECO:0000256" key="2">
    <source>
        <dbReference type="SAM" id="Phobius"/>
    </source>
</evidence>
<feature type="transmembrane region" description="Helical" evidence="2">
    <location>
        <begin position="136"/>
        <end position="153"/>
    </location>
</feature>
<sequence>MAFLKRIALALLTLLSLALPATAQSDDPMVFGTVHRPPFADTEGDQITGFSIDLMRAIADEIGREVVFEPNERFGDMLASVRAERVDGAIANISITADRERAMDFSQPIFGSGIQILLPKEAALGDQFLSLIGGDALLYVLGAVVLVVLGWFLMRAATGVSGGIVGVVAMVGGFALLLVAAGTITAKVTVTALQADVQTISDLQARIVGTVAGSTSDTFLDKHGIQFQGFGDPDAMLRAFERDEINTVVFDGPILAHYLQTDGVGLARLIDKVYRPENYGILLPAGSALKEDIDLALLQFREDGTYDTILTRWFGNSFIAE</sequence>
<evidence type="ECO:0000259" key="4">
    <source>
        <dbReference type="SMART" id="SM00062"/>
    </source>
</evidence>
<reference evidence="6 7" key="1">
    <citation type="submission" date="2016-10" db="EMBL/GenBank/DDBJ databases">
        <title>Genome sequence of Planktotalea frisia SH6-1.</title>
        <authorList>
            <person name="Poehlein A."/>
            <person name="Bakenhus I."/>
            <person name="Voget S."/>
            <person name="Brinkhoff T."/>
            <person name="Simon M."/>
        </authorList>
    </citation>
    <scope>NUCLEOTIDE SEQUENCE [LARGE SCALE GENOMIC DNA]</scope>
    <source>
        <strain evidence="6 7">SH6-1</strain>
    </source>
</reference>
<feature type="domain" description="Ionotropic glutamate receptor C-terminal" evidence="5">
    <location>
        <begin position="28"/>
        <end position="316"/>
    </location>
</feature>
<dbReference type="STRING" id="696762.PFRI_26760"/>
<dbReference type="GO" id="GO:0016020">
    <property type="term" value="C:membrane"/>
    <property type="evidence" value="ECO:0007669"/>
    <property type="project" value="InterPro"/>
</dbReference>
<dbReference type="Pfam" id="PF00497">
    <property type="entry name" value="SBP_bac_3"/>
    <property type="match status" value="1"/>
</dbReference>
<organism evidence="6 7">
    <name type="scientific">Planktotalea frisia</name>
    <dbReference type="NCBI Taxonomy" id="696762"/>
    <lineage>
        <taxon>Bacteria</taxon>
        <taxon>Pseudomonadati</taxon>
        <taxon>Pseudomonadota</taxon>
        <taxon>Alphaproteobacteria</taxon>
        <taxon>Rhodobacterales</taxon>
        <taxon>Paracoccaceae</taxon>
        <taxon>Planktotalea</taxon>
    </lineage>
</organism>
<accession>A0A1L9NUZ4</accession>
<feature type="chain" id="PRO_5012295834" evidence="3">
    <location>
        <begin position="24"/>
        <end position="321"/>
    </location>
</feature>
<dbReference type="InterPro" id="IPR001638">
    <property type="entry name" value="Solute-binding_3/MltF_N"/>
</dbReference>
<dbReference type="OrthoDB" id="9768183at2"/>
<keyword evidence="7" id="KW-1185">Reference proteome</keyword>
<dbReference type="GO" id="GO:0015276">
    <property type="term" value="F:ligand-gated monoatomic ion channel activity"/>
    <property type="evidence" value="ECO:0007669"/>
    <property type="project" value="InterPro"/>
</dbReference>